<feature type="region of interest" description="Disordered" evidence="1">
    <location>
        <begin position="554"/>
        <end position="573"/>
    </location>
</feature>
<organism evidence="2">
    <name type="scientific">Cladocopium goreaui</name>
    <dbReference type="NCBI Taxonomy" id="2562237"/>
    <lineage>
        <taxon>Eukaryota</taxon>
        <taxon>Sar</taxon>
        <taxon>Alveolata</taxon>
        <taxon>Dinophyceae</taxon>
        <taxon>Suessiales</taxon>
        <taxon>Symbiodiniaceae</taxon>
        <taxon>Cladocopium</taxon>
    </lineage>
</organism>
<protein>
    <submittedName>
        <fullName evidence="2">Uncharacterized protein</fullName>
    </submittedName>
</protein>
<keyword evidence="4" id="KW-1185">Reference proteome</keyword>
<dbReference type="Proteomes" id="UP001152797">
    <property type="component" value="Unassembled WGS sequence"/>
</dbReference>
<dbReference type="EMBL" id="CAMXCT030002889">
    <property type="protein sequence ID" value="CAL4788408.1"/>
    <property type="molecule type" value="Genomic_DNA"/>
</dbReference>
<accession>A0A9P1D351</accession>
<evidence type="ECO:0000313" key="4">
    <source>
        <dbReference type="Proteomes" id="UP001152797"/>
    </source>
</evidence>
<dbReference type="EMBL" id="CAMXCT020002889">
    <property type="protein sequence ID" value="CAL1154471.1"/>
    <property type="molecule type" value="Genomic_DNA"/>
</dbReference>
<reference evidence="2" key="1">
    <citation type="submission" date="2022-10" db="EMBL/GenBank/DDBJ databases">
        <authorList>
            <person name="Chen Y."/>
            <person name="Dougan E. K."/>
            <person name="Chan C."/>
            <person name="Rhodes N."/>
            <person name="Thang M."/>
        </authorList>
    </citation>
    <scope>NUCLEOTIDE SEQUENCE</scope>
</reference>
<evidence type="ECO:0000313" key="3">
    <source>
        <dbReference type="EMBL" id="CAL4788408.1"/>
    </source>
</evidence>
<evidence type="ECO:0000313" key="2">
    <source>
        <dbReference type="EMBL" id="CAI4001096.1"/>
    </source>
</evidence>
<proteinExistence type="predicted"/>
<comment type="caution">
    <text evidence="2">The sequence shown here is derived from an EMBL/GenBank/DDBJ whole genome shotgun (WGS) entry which is preliminary data.</text>
</comment>
<evidence type="ECO:0000256" key="1">
    <source>
        <dbReference type="SAM" id="MobiDB-lite"/>
    </source>
</evidence>
<gene>
    <name evidence="2" type="ORF">C1SCF055_LOCUS27169</name>
</gene>
<reference evidence="3 4" key="2">
    <citation type="submission" date="2024-05" db="EMBL/GenBank/DDBJ databases">
        <authorList>
            <person name="Chen Y."/>
            <person name="Shah S."/>
            <person name="Dougan E. K."/>
            <person name="Thang M."/>
            <person name="Chan C."/>
        </authorList>
    </citation>
    <scope>NUCLEOTIDE SEQUENCE [LARGE SCALE GENOMIC DNA]</scope>
</reference>
<sequence length="573" mass="62146">RPEHYHGWSHRHLEAARGEAEEGGSGCGHAGGRKGKGAKGGKASADLAPTRKLEAHLAATESLTEVLYVEAWGEIGDQPAQKCAVGDVVAIQGGSFVATPAQYSTSRLHYHLRLKGAYSRVKDRQRICVAVSVVENPGTIERQTKDGPAMVCNAIVQQGATRVRCSFWHEQAQELAEQAAGACLMLYQVLISKRKDENSWEIGSWRGTTILPCSPEMVAVLRLGRSVCAKGELAHKDNCRMLTEIPVKDWIGCPATPSSLSSLVGAIVPGQLRKLETVFEVVGLQVLGISSVKSDTDQWLIDSCVKCKKAAPCEAHPTEGTERRFALRLTLADSNCQCTVVLYHELVLRAAADMGAALPEGVQDTQPVRAQLRDLFRAAQWLCRFTFRENDYQQTLEMECRHLTPCLRASRAEAVVAPEALNRKVSHCQMKNGCPVAPLATLQVDAQLGLISVDDVEASFGCLVVFNDDEQLPDVHLGNARQALRGLRILSAPAATGGPSRVKLHCAGPASAVAWLLRGNVGEAHFVVLAHTSDAGEWSVLWHVPVEAHRVQGVKNFKSKANKHPPTTRHGLQ</sequence>
<feature type="compositionally biased region" description="Basic and acidic residues" evidence="1">
    <location>
        <begin position="1"/>
        <end position="20"/>
    </location>
</feature>
<name>A0A9P1D351_9DINO</name>
<dbReference type="EMBL" id="CAMXCT010002889">
    <property type="protein sequence ID" value="CAI4001096.1"/>
    <property type="molecule type" value="Genomic_DNA"/>
</dbReference>
<feature type="region of interest" description="Disordered" evidence="1">
    <location>
        <begin position="1"/>
        <end position="45"/>
    </location>
</feature>
<dbReference type="AlphaFoldDB" id="A0A9P1D351"/>
<feature type="compositionally biased region" description="Basic residues" evidence="1">
    <location>
        <begin position="557"/>
        <end position="573"/>
    </location>
</feature>
<feature type="non-terminal residue" evidence="2">
    <location>
        <position position="1"/>
    </location>
</feature>